<proteinExistence type="predicted"/>
<gene>
    <name evidence="1" type="ORF">V6N11_009923</name>
</gene>
<comment type="caution">
    <text evidence="1">The sequence shown here is derived from an EMBL/GenBank/DDBJ whole genome shotgun (WGS) entry which is preliminary data.</text>
</comment>
<keyword evidence="2" id="KW-1185">Reference proteome</keyword>
<evidence type="ECO:0000313" key="1">
    <source>
        <dbReference type="EMBL" id="KAK8986363.1"/>
    </source>
</evidence>
<reference evidence="1 2" key="1">
    <citation type="journal article" date="2024" name="G3 (Bethesda)">
        <title>Genome assembly of Hibiscus sabdariffa L. provides insights into metabolisms of medicinal natural products.</title>
        <authorList>
            <person name="Kim T."/>
        </authorList>
    </citation>
    <scope>NUCLEOTIDE SEQUENCE [LARGE SCALE GENOMIC DNA]</scope>
    <source>
        <strain evidence="1">TK-2024</strain>
        <tissue evidence="1">Old leaves</tissue>
    </source>
</reference>
<accession>A0ABR2PD51</accession>
<dbReference type="Proteomes" id="UP001396334">
    <property type="component" value="Unassembled WGS sequence"/>
</dbReference>
<name>A0ABR2PD51_9ROSI</name>
<organism evidence="1 2">
    <name type="scientific">Hibiscus sabdariffa</name>
    <name type="common">roselle</name>
    <dbReference type="NCBI Taxonomy" id="183260"/>
    <lineage>
        <taxon>Eukaryota</taxon>
        <taxon>Viridiplantae</taxon>
        <taxon>Streptophyta</taxon>
        <taxon>Embryophyta</taxon>
        <taxon>Tracheophyta</taxon>
        <taxon>Spermatophyta</taxon>
        <taxon>Magnoliopsida</taxon>
        <taxon>eudicotyledons</taxon>
        <taxon>Gunneridae</taxon>
        <taxon>Pentapetalae</taxon>
        <taxon>rosids</taxon>
        <taxon>malvids</taxon>
        <taxon>Malvales</taxon>
        <taxon>Malvaceae</taxon>
        <taxon>Malvoideae</taxon>
        <taxon>Hibiscus</taxon>
    </lineage>
</organism>
<evidence type="ECO:0000313" key="2">
    <source>
        <dbReference type="Proteomes" id="UP001396334"/>
    </source>
</evidence>
<dbReference type="EMBL" id="JBBPBN010000063">
    <property type="protein sequence ID" value="KAK8986363.1"/>
    <property type="molecule type" value="Genomic_DNA"/>
</dbReference>
<sequence>MGVGSKSNRPYDFQTLSTFSVFLSPRQLYGPVFHRCLAAPFEAWLPVDLPSWLVSSDRYKVMVMMMVGLMEYGKWHSEGSVKLHGMEKWHSVGSVMFQLRKRKKWDLDFGFGDDRNRKKRSRVSWKVGEERRSAVIKGSRKEKKTWT</sequence>
<protein>
    <submittedName>
        <fullName evidence="1">Uncharacterized protein</fullName>
    </submittedName>
</protein>